<evidence type="ECO:0000313" key="3">
    <source>
        <dbReference type="Proteomes" id="UP000257109"/>
    </source>
</evidence>
<dbReference type="Proteomes" id="UP000257109">
    <property type="component" value="Unassembled WGS sequence"/>
</dbReference>
<gene>
    <name evidence="2" type="ORF">CR513_06023</name>
</gene>
<organism evidence="2 3">
    <name type="scientific">Mucuna pruriens</name>
    <name type="common">Velvet bean</name>
    <name type="synonym">Dolichos pruriens</name>
    <dbReference type="NCBI Taxonomy" id="157652"/>
    <lineage>
        <taxon>Eukaryota</taxon>
        <taxon>Viridiplantae</taxon>
        <taxon>Streptophyta</taxon>
        <taxon>Embryophyta</taxon>
        <taxon>Tracheophyta</taxon>
        <taxon>Spermatophyta</taxon>
        <taxon>Magnoliopsida</taxon>
        <taxon>eudicotyledons</taxon>
        <taxon>Gunneridae</taxon>
        <taxon>Pentapetalae</taxon>
        <taxon>rosids</taxon>
        <taxon>fabids</taxon>
        <taxon>Fabales</taxon>
        <taxon>Fabaceae</taxon>
        <taxon>Papilionoideae</taxon>
        <taxon>50 kb inversion clade</taxon>
        <taxon>NPAAA clade</taxon>
        <taxon>indigoferoid/millettioid clade</taxon>
        <taxon>Phaseoleae</taxon>
        <taxon>Mucuna</taxon>
    </lineage>
</organism>
<dbReference type="AlphaFoldDB" id="A0A371I3J5"/>
<dbReference type="InterPro" id="IPR005162">
    <property type="entry name" value="Retrotrans_gag_dom"/>
</dbReference>
<dbReference type="PANTHER" id="PTHR33223">
    <property type="entry name" value="CCHC-TYPE DOMAIN-CONTAINING PROTEIN"/>
    <property type="match status" value="1"/>
</dbReference>
<keyword evidence="3" id="KW-1185">Reference proteome</keyword>
<dbReference type="PANTHER" id="PTHR33223:SF10">
    <property type="entry name" value="AMINOTRANSFERASE-LIKE PLANT MOBILE DOMAIN-CONTAINING PROTEIN"/>
    <property type="match status" value="1"/>
</dbReference>
<dbReference type="EMBL" id="QJKJ01001013">
    <property type="protein sequence ID" value="RDY09595.1"/>
    <property type="molecule type" value="Genomic_DNA"/>
</dbReference>
<dbReference type="Pfam" id="PF03732">
    <property type="entry name" value="Retrotrans_gag"/>
    <property type="match status" value="1"/>
</dbReference>
<sequence length="173" mass="19555">MPRRFDVKGRGLIARSRGTTCYSSTEDETMREGAPSPVRMRRSIVALSHLISGSSLWTLLVELKTLTLTYRLSVYISGGDDALNCKLFPGTLKDVAILPSRTICNFNDLATLFTSQFATNKTKRLEVNDLFDIKQMKGENLKKYLVRFNNATVRVNNPNQKFFVKAFQKGLHT</sequence>
<proteinExistence type="predicted"/>
<protein>
    <recommendedName>
        <fullName evidence="1">Retrotransposon gag domain-containing protein</fullName>
    </recommendedName>
</protein>
<reference evidence="2" key="1">
    <citation type="submission" date="2018-05" db="EMBL/GenBank/DDBJ databases">
        <title>Draft genome of Mucuna pruriens seed.</title>
        <authorList>
            <person name="Nnadi N.E."/>
            <person name="Vos R."/>
            <person name="Hasami M.H."/>
            <person name="Devisetty U.K."/>
            <person name="Aguiy J.C."/>
        </authorList>
    </citation>
    <scope>NUCLEOTIDE SEQUENCE [LARGE SCALE GENOMIC DNA]</scope>
    <source>
        <strain evidence="2">JCA_2017</strain>
    </source>
</reference>
<dbReference type="OrthoDB" id="1740536at2759"/>
<feature type="non-terminal residue" evidence="2">
    <location>
        <position position="1"/>
    </location>
</feature>
<evidence type="ECO:0000313" key="2">
    <source>
        <dbReference type="EMBL" id="RDY09595.1"/>
    </source>
</evidence>
<evidence type="ECO:0000259" key="1">
    <source>
        <dbReference type="Pfam" id="PF03732"/>
    </source>
</evidence>
<comment type="caution">
    <text evidence="2">The sequence shown here is derived from an EMBL/GenBank/DDBJ whole genome shotgun (WGS) entry which is preliminary data.</text>
</comment>
<accession>A0A371I3J5</accession>
<feature type="domain" description="Retrotransposon gag" evidence="1">
    <location>
        <begin position="100"/>
        <end position="172"/>
    </location>
</feature>
<name>A0A371I3J5_MUCPR</name>